<organism evidence="1 2">
    <name type="scientific">Oryza sativa subsp. japonica</name>
    <name type="common">Rice</name>
    <dbReference type="NCBI Taxonomy" id="39947"/>
    <lineage>
        <taxon>Eukaryota</taxon>
        <taxon>Viridiplantae</taxon>
        <taxon>Streptophyta</taxon>
        <taxon>Embryophyta</taxon>
        <taxon>Tracheophyta</taxon>
        <taxon>Spermatophyta</taxon>
        <taxon>Magnoliopsida</taxon>
        <taxon>Liliopsida</taxon>
        <taxon>Poales</taxon>
        <taxon>Poaceae</taxon>
        <taxon>BOP clade</taxon>
        <taxon>Oryzoideae</taxon>
        <taxon>Oryzeae</taxon>
        <taxon>Oryzinae</taxon>
        <taxon>Oryza</taxon>
        <taxon>Oryza sativa</taxon>
    </lineage>
</organism>
<protein>
    <submittedName>
        <fullName evidence="1">Uncharacterized protein</fullName>
    </submittedName>
</protein>
<dbReference type="AlphaFoldDB" id="Q8LNS8"/>
<evidence type="ECO:0000313" key="2">
    <source>
        <dbReference type="Proteomes" id="UP000000763"/>
    </source>
</evidence>
<gene>
    <name evidence="1" type="primary">OSJNBa0042E19.10</name>
</gene>
<reference evidence="2" key="2">
    <citation type="journal article" date="2008" name="Nucleic Acids Res.">
        <title>The rice annotation project database (RAP-DB): 2008 update.</title>
        <authorList>
            <consortium name="The rice annotation project (RAP)"/>
        </authorList>
    </citation>
    <scope>GENOME REANNOTATION</scope>
    <source>
        <strain evidence="2">cv. Nipponbare</strain>
    </source>
</reference>
<name>Q8LNS8_ORYSJ</name>
<sequence length="135" mass="14829">MQMALQYPPLLPTLDVLLDAETSPPGAIMAQVDSVDVHPFISELVITAHHLIGHQGLVLVEEVEHLNYRGPCNFRSHDTIFLVRFEAEAPGDTTEDQLKGITAQRGLGICIARSCQLTWGWDDTREALQEVVAGA</sequence>
<dbReference type="Proteomes" id="UP000000763">
    <property type="component" value="Chromosome 10"/>
</dbReference>
<accession>Q8LNS8</accession>
<reference evidence="2" key="1">
    <citation type="journal article" date="2005" name="Nature">
        <title>The map-based sequence of the rice genome.</title>
        <authorList>
            <consortium name="International rice genome sequencing project (IRGSP)"/>
            <person name="Matsumoto T."/>
            <person name="Wu J."/>
            <person name="Kanamori H."/>
            <person name="Katayose Y."/>
            <person name="Fujisawa M."/>
            <person name="Namiki N."/>
            <person name="Mizuno H."/>
            <person name="Yamamoto K."/>
            <person name="Antonio B.A."/>
            <person name="Baba T."/>
            <person name="Sakata K."/>
            <person name="Nagamura Y."/>
            <person name="Aoki H."/>
            <person name="Arikawa K."/>
            <person name="Arita K."/>
            <person name="Bito T."/>
            <person name="Chiden Y."/>
            <person name="Fujitsuka N."/>
            <person name="Fukunaka R."/>
            <person name="Hamada M."/>
            <person name="Harada C."/>
            <person name="Hayashi A."/>
            <person name="Hijishita S."/>
            <person name="Honda M."/>
            <person name="Hosokawa S."/>
            <person name="Ichikawa Y."/>
            <person name="Idonuma A."/>
            <person name="Iijima M."/>
            <person name="Ikeda M."/>
            <person name="Ikeno M."/>
            <person name="Ito K."/>
            <person name="Ito S."/>
            <person name="Ito T."/>
            <person name="Ito Y."/>
            <person name="Ito Y."/>
            <person name="Iwabuchi A."/>
            <person name="Kamiya K."/>
            <person name="Karasawa W."/>
            <person name="Kurita K."/>
            <person name="Katagiri S."/>
            <person name="Kikuta A."/>
            <person name="Kobayashi H."/>
            <person name="Kobayashi N."/>
            <person name="Machita K."/>
            <person name="Maehara T."/>
            <person name="Masukawa M."/>
            <person name="Mizubayashi T."/>
            <person name="Mukai Y."/>
            <person name="Nagasaki H."/>
            <person name="Nagata Y."/>
            <person name="Naito S."/>
            <person name="Nakashima M."/>
            <person name="Nakama Y."/>
            <person name="Nakamichi Y."/>
            <person name="Nakamura M."/>
            <person name="Meguro A."/>
            <person name="Negishi M."/>
            <person name="Ohta I."/>
            <person name="Ohta T."/>
            <person name="Okamoto M."/>
            <person name="Ono N."/>
            <person name="Saji S."/>
            <person name="Sakaguchi M."/>
            <person name="Sakai K."/>
            <person name="Shibata M."/>
            <person name="Shimokawa T."/>
            <person name="Song J."/>
            <person name="Takazaki Y."/>
            <person name="Terasawa K."/>
            <person name="Tsugane M."/>
            <person name="Tsuji K."/>
            <person name="Ueda S."/>
            <person name="Waki K."/>
            <person name="Yamagata H."/>
            <person name="Yamamoto M."/>
            <person name="Yamamoto S."/>
            <person name="Yamane H."/>
            <person name="Yoshiki S."/>
            <person name="Yoshihara R."/>
            <person name="Yukawa K."/>
            <person name="Zhong H."/>
            <person name="Yano M."/>
            <person name="Yuan Q."/>
            <person name="Ouyang S."/>
            <person name="Liu J."/>
            <person name="Jones K.M."/>
            <person name="Gansberger K."/>
            <person name="Moffat K."/>
            <person name="Hill J."/>
            <person name="Bera J."/>
            <person name="Fadrosh D."/>
            <person name="Jin S."/>
            <person name="Johri S."/>
            <person name="Kim M."/>
            <person name="Overton L."/>
            <person name="Reardon M."/>
            <person name="Tsitrin T."/>
            <person name="Vuong H."/>
            <person name="Weaver B."/>
            <person name="Ciecko A."/>
            <person name="Tallon L."/>
            <person name="Jackson J."/>
            <person name="Pai G."/>
            <person name="Aken S.V."/>
            <person name="Utterback T."/>
            <person name="Reidmuller S."/>
            <person name="Feldblyum T."/>
            <person name="Hsiao J."/>
            <person name="Zismann V."/>
            <person name="Iobst S."/>
            <person name="de Vazeille A.R."/>
            <person name="Buell C.R."/>
            <person name="Ying K."/>
            <person name="Li Y."/>
            <person name="Lu T."/>
            <person name="Huang Y."/>
            <person name="Zhao Q."/>
            <person name="Feng Q."/>
            <person name="Zhang L."/>
            <person name="Zhu J."/>
            <person name="Weng Q."/>
            <person name="Mu J."/>
            <person name="Lu Y."/>
            <person name="Fan D."/>
            <person name="Liu Y."/>
            <person name="Guan J."/>
            <person name="Zhang Y."/>
            <person name="Yu S."/>
            <person name="Liu X."/>
            <person name="Zhang Y."/>
            <person name="Hong G."/>
            <person name="Han B."/>
            <person name="Choisne N."/>
            <person name="Demange N."/>
            <person name="Orjeda G."/>
            <person name="Samain S."/>
            <person name="Cattolico L."/>
            <person name="Pelletier E."/>
            <person name="Couloux A."/>
            <person name="Segurens B."/>
            <person name="Wincker P."/>
            <person name="D'Hont A."/>
            <person name="Scarpelli C."/>
            <person name="Weissenbach J."/>
            <person name="Salanoubat M."/>
            <person name="Quetier F."/>
            <person name="Yu Y."/>
            <person name="Kim H.R."/>
            <person name="Rambo T."/>
            <person name="Currie J."/>
            <person name="Collura K."/>
            <person name="Luo M."/>
            <person name="Yang T."/>
            <person name="Ammiraju J.S.S."/>
            <person name="Engler F."/>
            <person name="Soderlund C."/>
            <person name="Wing R.A."/>
            <person name="Palmer L.E."/>
            <person name="de la Bastide M."/>
            <person name="Spiegel L."/>
            <person name="Nascimento L."/>
            <person name="Zutavern T."/>
            <person name="O'Shaughnessy A."/>
            <person name="Dike S."/>
            <person name="Dedhia N."/>
            <person name="Preston R."/>
            <person name="Balija V."/>
            <person name="McCombie W.R."/>
            <person name="Chow T."/>
            <person name="Chen H."/>
            <person name="Chung M."/>
            <person name="Chen C."/>
            <person name="Shaw J."/>
            <person name="Wu H."/>
            <person name="Hsiao K."/>
            <person name="Chao Y."/>
            <person name="Chu M."/>
            <person name="Cheng C."/>
            <person name="Hour A."/>
            <person name="Lee P."/>
            <person name="Lin S."/>
            <person name="Lin Y."/>
            <person name="Liou J."/>
            <person name="Liu S."/>
            <person name="Hsing Y."/>
            <person name="Raghuvanshi S."/>
            <person name="Mohanty A."/>
            <person name="Bharti A.K."/>
            <person name="Gaur A."/>
            <person name="Gupta V."/>
            <person name="Kumar D."/>
            <person name="Ravi V."/>
            <person name="Vij S."/>
            <person name="Kapur A."/>
            <person name="Khurana P."/>
            <person name="Khurana P."/>
            <person name="Khurana J.P."/>
            <person name="Tyagi A.K."/>
            <person name="Gaikwad K."/>
            <person name="Singh A."/>
            <person name="Dalal V."/>
            <person name="Srivastava S."/>
            <person name="Dixit A."/>
            <person name="Pal A.K."/>
            <person name="Ghazi I.A."/>
            <person name="Yadav M."/>
            <person name="Pandit A."/>
            <person name="Bhargava A."/>
            <person name="Sureshbabu K."/>
            <person name="Batra K."/>
            <person name="Sharma T.R."/>
            <person name="Mohapatra T."/>
            <person name="Singh N.K."/>
            <person name="Messing J."/>
            <person name="Nelson A.B."/>
            <person name="Fuks G."/>
            <person name="Kavchok S."/>
            <person name="Keizer G."/>
            <person name="Linton E."/>
            <person name="Llaca V."/>
            <person name="Song R."/>
            <person name="Tanyolac B."/>
            <person name="Young S."/>
            <person name="Ho-Il K."/>
            <person name="Hahn J.H."/>
            <person name="Sangsakoo G."/>
            <person name="Vanavichit A."/>
            <person name="de Mattos Luiz.A.T."/>
            <person name="Zimmer P.D."/>
            <person name="Malone G."/>
            <person name="Dellagostin O."/>
            <person name="de Oliveira A.C."/>
            <person name="Bevan M."/>
            <person name="Bancroft I."/>
            <person name="Minx P."/>
            <person name="Cordum H."/>
            <person name="Wilson R."/>
            <person name="Cheng Z."/>
            <person name="Jin W."/>
            <person name="Jiang J."/>
            <person name="Leong S.A."/>
            <person name="Iwama H."/>
            <person name="Gojobori T."/>
            <person name="Itoh T."/>
            <person name="Niimura Y."/>
            <person name="Fujii Y."/>
            <person name="Habara T."/>
            <person name="Sakai H."/>
            <person name="Sato Y."/>
            <person name="Wilson G."/>
            <person name="Kumar K."/>
            <person name="McCouch S."/>
            <person name="Juretic N."/>
            <person name="Hoen D."/>
            <person name="Wright S."/>
            <person name="Bruskiewich R."/>
            <person name="Bureau T."/>
            <person name="Miyao A."/>
            <person name="Hirochika H."/>
            <person name="Nishikawa T."/>
            <person name="Kadowaki K."/>
            <person name="Sugiura M."/>
            <person name="Burr B."/>
            <person name="Sasaki T."/>
        </authorList>
    </citation>
    <scope>NUCLEOTIDE SEQUENCE [LARGE SCALE GENOMIC DNA]</scope>
    <source>
        <strain evidence="2">cv. Nipponbare</strain>
    </source>
</reference>
<dbReference type="EMBL" id="AC068951">
    <property type="protein sequence ID" value="AAM93726.1"/>
    <property type="molecule type" value="Genomic_DNA"/>
</dbReference>
<evidence type="ECO:0000313" key="1">
    <source>
        <dbReference type="EMBL" id="AAM93726.1"/>
    </source>
</evidence>
<proteinExistence type="predicted"/>